<keyword evidence="2" id="KW-0503">Monooxygenase</keyword>
<dbReference type="Gene3D" id="1.10.630.10">
    <property type="entry name" value="Cytochrome P450"/>
    <property type="match status" value="1"/>
</dbReference>
<protein>
    <submittedName>
        <fullName evidence="3">Cytochrome P450</fullName>
    </submittedName>
</protein>
<dbReference type="InterPro" id="IPR001128">
    <property type="entry name" value="Cyt_P450"/>
</dbReference>
<gene>
    <name evidence="3" type="ORF">IEZ25_20765</name>
</gene>
<keyword evidence="4" id="KW-1185">Reference proteome</keyword>
<keyword evidence="2" id="KW-0560">Oxidoreductase</keyword>
<dbReference type="SUPFAM" id="SSF48264">
    <property type="entry name" value="Cytochrome P450"/>
    <property type="match status" value="1"/>
</dbReference>
<accession>A0ABR8MSD2</accession>
<sequence>MSADDARDLARELARVAADDPSVDRAAVFGRLRAEAPAFYSAQLDAWVVSRHADVRAVLRDSQGFRAVTDGPGAPPYGRTFLHMEGREHAQKVGIVARRIRSQNALRDGLDDRVLSIARRTVSDLRHGEVVDLRRELAMWVPLLAITELTDLGHGEEFEQWYRAVGSGGVASVNDPGARTRALTARDELEAFLAPYVAERRLRPGDDLVSALATAEYEDQPLGLAEIASSVVFLLAAGVETTERVLASLLRHLALTPDAWSGLRDRRDDEDAVIALAAEALRFFPPVNGLMRRTVTDVTIAGTTVPGDQRVCLLLASANRDPEVFEDPEAFRPDRFVGRGSAQFTAAGQILPFGAGSHYCVGARLAQVEMVHALRELSAQVARIEPAGELPPDEGFMLRCPPSVPVVLHRDDQQGEEVVA</sequence>
<reference evidence="3 4" key="1">
    <citation type="submission" date="2020-09" db="EMBL/GenBank/DDBJ databases">
        <title>novel species in genus Nocardioides.</title>
        <authorList>
            <person name="Zhang G."/>
        </authorList>
    </citation>
    <scope>NUCLEOTIDE SEQUENCE [LARGE SCALE GENOMIC DNA]</scope>
    <source>
        <strain evidence="3 4">19197</strain>
    </source>
</reference>
<evidence type="ECO:0000313" key="4">
    <source>
        <dbReference type="Proteomes" id="UP000649289"/>
    </source>
</evidence>
<dbReference type="PRINTS" id="PR00359">
    <property type="entry name" value="BP450"/>
</dbReference>
<dbReference type="InterPro" id="IPR002397">
    <property type="entry name" value="Cyt_P450_B"/>
</dbReference>
<evidence type="ECO:0000313" key="3">
    <source>
        <dbReference type="EMBL" id="MBD3917059.1"/>
    </source>
</evidence>
<dbReference type="PRINTS" id="PR00385">
    <property type="entry name" value="P450"/>
</dbReference>
<dbReference type="PANTHER" id="PTHR46696:SF3">
    <property type="entry name" value="PULCHERRIMINIC ACID SYNTHASE"/>
    <property type="match status" value="1"/>
</dbReference>
<comment type="caution">
    <text evidence="3">The sequence shown here is derived from an EMBL/GenBank/DDBJ whole genome shotgun (WGS) entry which is preliminary data.</text>
</comment>
<comment type="similarity">
    <text evidence="1 2">Belongs to the cytochrome P450 family.</text>
</comment>
<keyword evidence="2" id="KW-0479">Metal-binding</keyword>
<dbReference type="RefSeq" id="WP_191201385.1">
    <property type="nucleotide sequence ID" value="NZ_BAAAPA010000001.1"/>
</dbReference>
<name>A0ABR8MSD2_9ACTN</name>
<proteinExistence type="inferred from homology"/>
<dbReference type="Proteomes" id="UP000649289">
    <property type="component" value="Unassembled WGS sequence"/>
</dbReference>
<dbReference type="PANTHER" id="PTHR46696">
    <property type="entry name" value="P450, PUTATIVE (EUROFUNG)-RELATED"/>
    <property type="match status" value="1"/>
</dbReference>
<keyword evidence="2" id="KW-0408">Iron</keyword>
<dbReference type="Pfam" id="PF00067">
    <property type="entry name" value="p450"/>
    <property type="match status" value="1"/>
</dbReference>
<dbReference type="InterPro" id="IPR017972">
    <property type="entry name" value="Cyt_P450_CS"/>
</dbReference>
<keyword evidence="2" id="KW-0349">Heme</keyword>
<organism evidence="3 4">
    <name type="scientific">Nocardioides hwasunensis</name>
    <dbReference type="NCBI Taxonomy" id="397258"/>
    <lineage>
        <taxon>Bacteria</taxon>
        <taxon>Bacillati</taxon>
        <taxon>Actinomycetota</taxon>
        <taxon>Actinomycetes</taxon>
        <taxon>Propionibacteriales</taxon>
        <taxon>Nocardioidaceae</taxon>
        <taxon>Nocardioides</taxon>
    </lineage>
</organism>
<dbReference type="EMBL" id="JACXYY010000010">
    <property type="protein sequence ID" value="MBD3917059.1"/>
    <property type="molecule type" value="Genomic_DNA"/>
</dbReference>
<dbReference type="InterPro" id="IPR036396">
    <property type="entry name" value="Cyt_P450_sf"/>
</dbReference>
<evidence type="ECO:0000256" key="2">
    <source>
        <dbReference type="RuleBase" id="RU000461"/>
    </source>
</evidence>
<dbReference type="PROSITE" id="PS00086">
    <property type="entry name" value="CYTOCHROME_P450"/>
    <property type="match status" value="1"/>
</dbReference>
<evidence type="ECO:0000256" key="1">
    <source>
        <dbReference type="ARBA" id="ARBA00010617"/>
    </source>
</evidence>